<comment type="subcellular location">
    <subcellularLocation>
        <location evidence="1">Membrane</location>
    </subcellularLocation>
</comment>
<dbReference type="Proteomes" id="UP000807504">
    <property type="component" value="Unassembled WGS sequence"/>
</dbReference>
<evidence type="ECO:0000256" key="1">
    <source>
        <dbReference type="ARBA" id="ARBA00004370"/>
    </source>
</evidence>
<dbReference type="InterPro" id="IPR005351">
    <property type="entry name" value="ASTER"/>
</dbReference>
<dbReference type="AlphaFoldDB" id="A0A8T0F7Z0"/>
<dbReference type="PANTHER" id="PTHR13193">
    <property type="entry name" value="CGI-140"/>
    <property type="match status" value="1"/>
</dbReference>
<evidence type="ECO:0000256" key="5">
    <source>
        <dbReference type="ARBA" id="ARBA00023136"/>
    </source>
</evidence>
<comment type="similarity">
    <text evidence="2">Belongs to the Asterix family.</text>
</comment>
<dbReference type="EMBL" id="JABXBU010000030">
    <property type="protein sequence ID" value="KAF8785113.1"/>
    <property type="molecule type" value="Genomic_DNA"/>
</dbReference>
<evidence type="ECO:0000256" key="3">
    <source>
        <dbReference type="ARBA" id="ARBA00022692"/>
    </source>
</evidence>
<reference evidence="6" key="2">
    <citation type="submission" date="2020-06" db="EMBL/GenBank/DDBJ databases">
        <authorList>
            <person name="Sheffer M."/>
        </authorList>
    </citation>
    <scope>NUCLEOTIDE SEQUENCE</scope>
</reference>
<proteinExistence type="inferred from homology"/>
<protein>
    <submittedName>
        <fullName evidence="6">Protein Asterix like protein</fullName>
    </submittedName>
</protein>
<dbReference type="GO" id="GO:0005789">
    <property type="term" value="C:endoplasmic reticulum membrane"/>
    <property type="evidence" value="ECO:0007669"/>
    <property type="project" value="InterPro"/>
</dbReference>
<dbReference type="Pfam" id="PF03669">
    <property type="entry name" value="ASTER"/>
    <property type="match status" value="1"/>
</dbReference>
<organism evidence="6 7">
    <name type="scientific">Argiope bruennichi</name>
    <name type="common">Wasp spider</name>
    <name type="synonym">Aranea bruennichi</name>
    <dbReference type="NCBI Taxonomy" id="94029"/>
    <lineage>
        <taxon>Eukaryota</taxon>
        <taxon>Metazoa</taxon>
        <taxon>Ecdysozoa</taxon>
        <taxon>Arthropoda</taxon>
        <taxon>Chelicerata</taxon>
        <taxon>Arachnida</taxon>
        <taxon>Araneae</taxon>
        <taxon>Araneomorphae</taxon>
        <taxon>Entelegynae</taxon>
        <taxon>Araneoidea</taxon>
        <taxon>Araneidae</taxon>
        <taxon>Argiope</taxon>
    </lineage>
</organism>
<accession>A0A8T0F7Z0</accession>
<dbReference type="GO" id="GO:0044183">
    <property type="term" value="F:protein folding chaperone"/>
    <property type="evidence" value="ECO:0007669"/>
    <property type="project" value="InterPro"/>
</dbReference>
<comment type="caution">
    <text evidence="6">The sequence shown here is derived from an EMBL/GenBank/DDBJ whole genome shotgun (WGS) entry which is preliminary data.</text>
</comment>
<evidence type="ECO:0000256" key="2">
    <source>
        <dbReference type="ARBA" id="ARBA00009066"/>
    </source>
</evidence>
<evidence type="ECO:0000256" key="4">
    <source>
        <dbReference type="ARBA" id="ARBA00022989"/>
    </source>
</evidence>
<keyword evidence="3" id="KW-0812">Transmembrane</keyword>
<dbReference type="PANTHER" id="PTHR13193:SF0">
    <property type="entry name" value="PAT COMPLEX SUBUNIT ASTERIX"/>
    <property type="match status" value="1"/>
</dbReference>
<dbReference type="GO" id="GO:0045048">
    <property type="term" value="P:protein insertion into ER membrane"/>
    <property type="evidence" value="ECO:0007669"/>
    <property type="project" value="InterPro"/>
</dbReference>
<sequence>MGGEARKPSSRIQFFNLGKKGEKDKTLKLSFHVRPDNHGYNSPNARDELMRTVSSQITHCKYPSPGLKGWETDKCLSIFYRKKNSQQDDKMASLARKPSCLDLNFIRFKIVKFAPKEPPQEPPFLINNRNDPRRPNQIHRHPARSYDDKLAKCLIVLTIVFSLYGLYTKRSWCTWMSLYCACRCFANSPVDNNQGFCCLVFAITAITMSYLQKFLPSFLEFAEYGF</sequence>
<keyword evidence="5" id="KW-0472">Membrane</keyword>
<evidence type="ECO:0000313" key="7">
    <source>
        <dbReference type="Proteomes" id="UP000807504"/>
    </source>
</evidence>
<keyword evidence="7" id="KW-1185">Reference proteome</keyword>
<evidence type="ECO:0000313" key="6">
    <source>
        <dbReference type="EMBL" id="KAF8785113.1"/>
    </source>
</evidence>
<name>A0A8T0F7Z0_ARGBR</name>
<keyword evidence="4" id="KW-1133">Transmembrane helix</keyword>
<gene>
    <name evidence="6" type="ORF">HNY73_010700</name>
</gene>
<reference evidence="6" key="1">
    <citation type="journal article" date="2020" name="bioRxiv">
        <title>Chromosome-level reference genome of the European wasp spider Argiope bruennichi: a resource for studies on range expansion and evolutionary adaptation.</title>
        <authorList>
            <person name="Sheffer M.M."/>
            <person name="Hoppe A."/>
            <person name="Krehenwinkel H."/>
            <person name="Uhl G."/>
            <person name="Kuss A.W."/>
            <person name="Jensen L."/>
            <person name="Jensen C."/>
            <person name="Gillespie R.G."/>
            <person name="Hoff K.J."/>
            <person name="Prost S."/>
        </authorList>
    </citation>
    <scope>NUCLEOTIDE SEQUENCE</scope>
</reference>